<dbReference type="RefSeq" id="XP_014155719.1">
    <property type="nucleotide sequence ID" value="XM_014300244.1"/>
</dbReference>
<keyword evidence="2" id="KW-1185">Reference proteome</keyword>
<accession>A0A0L0FYA9</accession>
<name>A0A0L0FYA9_9EUKA</name>
<dbReference type="EMBL" id="KQ241992">
    <property type="protein sequence ID" value="KNC81817.1"/>
    <property type="molecule type" value="Genomic_DNA"/>
</dbReference>
<organism evidence="1 2">
    <name type="scientific">Sphaeroforma arctica JP610</name>
    <dbReference type="NCBI Taxonomy" id="667725"/>
    <lineage>
        <taxon>Eukaryota</taxon>
        <taxon>Ichthyosporea</taxon>
        <taxon>Ichthyophonida</taxon>
        <taxon>Sphaeroforma</taxon>
    </lineage>
</organism>
<dbReference type="GeneID" id="25906385"/>
<dbReference type="Proteomes" id="UP000054560">
    <property type="component" value="Unassembled WGS sequence"/>
</dbReference>
<protein>
    <submittedName>
        <fullName evidence="1">Uncharacterized protein</fullName>
    </submittedName>
</protein>
<proteinExistence type="predicted"/>
<gene>
    <name evidence="1" type="ORF">SARC_05881</name>
</gene>
<dbReference type="AlphaFoldDB" id="A0A0L0FYA9"/>
<reference evidence="1 2" key="1">
    <citation type="submission" date="2011-02" db="EMBL/GenBank/DDBJ databases">
        <title>The Genome Sequence of Sphaeroforma arctica JP610.</title>
        <authorList>
            <consortium name="The Broad Institute Genome Sequencing Platform"/>
            <person name="Russ C."/>
            <person name="Cuomo C."/>
            <person name="Young S.K."/>
            <person name="Zeng Q."/>
            <person name="Gargeya S."/>
            <person name="Alvarado L."/>
            <person name="Berlin A."/>
            <person name="Chapman S.B."/>
            <person name="Chen Z."/>
            <person name="Freedman E."/>
            <person name="Gellesch M."/>
            <person name="Goldberg J."/>
            <person name="Griggs A."/>
            <person name="Gujja S."/>
            <person name="Heilman E."/>
            <person name="Heiman D."/>
            <person name="Howarth C."/>
            <person name="Mehta T."/>
            <person name="Neiman D."/>
            <person name="Pearson M."/>
            <person name="Roberts A."/>
            <person name="Saif S."/>
            <person name="Shea T."/>
            <person name="Shenoy N."/>
            <person name="Sisk P."/>
            <person name="Stolte C."/>
            <person name="Sykes S."/>
            <person name="White J."/>
            <person name="Yandava C."/>
            <person name="Burger G."/>
            <person name="Gray M.W."/>
            <person name="Holland P.W.H."/>
            <person name="King N."/>
            <person name="Lang F.B.F."/>
            <person name="Roger A.J."/>
            <person name="Ruiz-Trillo I."/>
            <person name="Haas B."/>
            <person name="Nusbaum C."/>
            <person name="Birren B."/>
        </authorList>
    </citation>
    <scope>NUCLEOTIDE SEQUENCE [LARGE SCALE GENOMIC DNA]</scope>
    <source>
        <strain evidence="1 2">JP610</strain>
    </source>
</reference>
<evidence type="ECO:0000313" key="2">
    <source>
        <dbReference type="Proteomes" id="UP000054560"/>
    </source>
</evidence>
<sequence>MEVCADYILKLVNCVVRGDDLIKGLRHIGEVELYERLSNVLELSKLAADEPRVPMAKPHDEQLTASLKELVTEITMASVRMAGAVRYMASKPAKSHERYTRPLATPMLEVAHQCSALLRSYSTALREGQLIAKKDASLSKRQGDLDEGPLQSAYRALRAYHKQSSSNNLLALENELLDEHWVHPATLAFMLNLESIVEMVSAIDSFRIQ</sequence>
<evidence type="ECO:0000313" key="1">
    <source>
        <dbReference type="EMBL" id="KNC81817.1"/>
    </source>
</evidence>